<evidence type="ECO:0000256" key="1">
    <source>
        <dbReference type="ARBA" id="ARBA00004402"/>
    </source>
</evidence>
<evidence type="ECO:0000256" key="7">
    <source>
        <dbReference type="ARBA" id="ARBA00022870"/>
    </source>
</evidence>
<dbReference type="Pfam" id="PF00429">
    <property type="entry name" value="TLV_coat"/>
    <property type="match status" value="1"/>
</dbReference>
<keyword evidence="17" id="KW-1185">Reference proteome</keyword>
<evidence type="ECO:0000256" key="15">
    <source>
        <dbReference type="SAM" id="SignalP"/>
    </source>
</evidence>
<evidence type="ECO:0000256" key="2">
    <source>
        <dbReference type="ARBA" id="ARBA00004531"/>
    </source>
</evidence>
<feature type="chain" id="PRO_5044320974" evidence="15">
    <location>
        <begin position="22"/>
        <end position="430"/>
    </location>
</feature>
<dbReference type="SUPFAM" id="SSF58069">
    <property type="entry name" value="Virus ectodomain"/>
    <property type="match status" value="1"/>
</dbReference>
<keyword evidence="12" id="KW-0325">Glycoprotein</keyword>
<dbReference type="InterPro" id="IPR018154">
    <property type="entry name" value="TLV/ENV_coat_polyprotein"/>
</dbReference>
<feature type="transmembrane region" description="Helical" evidence="14">
    <location>
        <begin position="370"/>
        <end position="396"/>
    </location>
</feature>
<reference evidence="16" key="2">
    <citation type="submission" date="2025-08" db="UniProtKB">
        <authorList>
            <consortium name="Ensembl"/>
        </authorList>
    </citation>
    <scope>IDENTIFICATION</scope>
</reference>
<evidence type="ECO:0000256" key="5">
    <source>
        <dbReference type="ARBA" id="ARBA00022581"/>
    </source>
</evidence>
<proteinExistence type="predicted"/>
<evidence type="ECO:0000256" key="14">
    <source>
        <dbReference type="SAM" id="Phobius"/>
    </source>
</evidence>
<keyword evidence="6 14" id="KW-0812">Transmembrane</keyword>
<dbReference type="Ensembl" id="ENSEEET00000057260.1">
    <property type="protein sequence ID" value="ENSEEEP00000059019.1"/>
    <property type="gene ID" value="ENSEEEG00000025827.1"/>
</dbReference>
<keyword evidence="8 14" id="KW-1133">Transmembrane helix</keyword>
<name>A0AAY5ER42_ELEEL</name>
<evidence type="ECO:0000256" key="8">
    <source>
        <dbReference type="ARBA" id="ARBA00022989"/>
    </source>
</evidence>
<evidence type="ECO:0000256" key="4">
    <source>
        <dbReference type="ARBA" id="ARBA00022511"/>
    </source>
</evidence>
<accession>A0AAY5ER42</accession>
<organism evidence="16 17">
    <name type="scientific">Electrophorus electricus</name>
    <name type="common">Electric eel</name>
    <name type="synonym">Gymnotus electricus</name>
    <dbReference type="NCBI Taxonomy" id="8005"/>
    <lineage>
        <taxon>Eukaryota</taxon>
        <taxon>Metazoa</taxon>
        <taxon>Chordata</taxon>
        <taxon>Craniata</taxon>
        <taxon>Vertebrata</taxon>
        <taxon>Euteleostomi</taxon>
        <taxon>Actinopterygii</taxon>
        <taxon>Neopterygii</taxon>
        <taxon>Teleostei</taxon>
        <taxon>Ostariophysi</taxon>
        <taxon>Gymnotiformes</taxon>
        <taxon>Gymnotoidei</taxon>
        <taxon>Gymnotidae</taxon>
        <taxon>Electrophorus</taxon>
    </lineage>
</organism>
<evidence type="ECO:0000256" key="3">
    <source>
        <dbReference type="ARBA" id="ARBA00004563"/>
    </source>
</evidence>
<sequence>MGPIHVIILAVFSVLKGTKWGIVGFQSHQQQYNGHLACVVSLVAAGEVEPGKDCLVCQAFHTPWVPIPVDGVLAAALNHSSSDCQINMGVGFMQNVSKAAAASGNLPAWALFGGSWPDHRTDCDIGISKRYYPQFRNMTLAVLPVNGSTCLCSAGLPDCPFFGTPSLCPAILGTGISAAIMWVCGRMEYSSLPTLIVRCCTPALTIPSLVIYTCSQLTSDRAKRSVINGTPNRYGGYVLANPWTNPGMNAGGSLFLGGGTTAALNKINGLAWQVLNLANRSENAMALLNDKVNKIRTAVMQNRLALDLLLAKEGGICKVINETCCFDIPSYYNSITDIILHMKTAIAEPPPADDSWFSWLTELVGPWGSWLINICFPILLIIVLILVCGPCLLSLLSSFITLISTSVINHANVALVPLEHASLFPVILYI</sequence>
<keyword evidence="7" id="KW-1043">Host membrane</keyword>
<dbReference type="GeneTree" id="ENSGT00940000177642"/>
<evidence type="ECO:0000256" key="11">
    <source>
        <dbReference type="ARBA" id="ARBA00023157"/>
    </source>
</evidence>
<protein>
    <submittedName>
        <fullName evidence="16">Uncharacterized protein</fullName>
    </submittedName>
</protein>
<keyword evidence="15" id="KW-0732">Signal</keyword>
<evidence type="ECO:0000256" key="6">
    <source>
        <dbReference type="ARBA" id="ARBA00022692"/>
    </source>
</evidence>
<keyword evidence="4" id="KW-1032">Host cell membrane</keyword>
<dbReference type="PANTHER" id="PTHR10424">
    <property type="entry name" value="VIRAL ENVELOPE PROTEIN"/>
    <property type="match status" value="1"/>
</dbReference>
<keyword evidence="5" id="KW-0945">Host-virus interaction</keyword>
<keyword evidence="11" id="KW-1015">Disulfide bond</keyword>
<evidence type="ECO:0000256" key="9">
    <source>
        <dbReference type="ARBA" id="ARBA00023136"/>
    </source>
</evidence>
<evidence type="ECO:0000313" key="16">
    <source>
        <dbReference type="Ensembl" id="ENSEEEP00000059019.1"/>
    </source>
</evidence>
<dbReference type="Proteomes" id="UP000314983">
    <property type="component" value="Chromosome 25"/>
</dbReference>
<feature type="signal peptide" evidence="15">
    <location>
        <begin position="1"/>
        <end position="21"/>
    </location>
</feature>
<keyword evidence="10" id="KW-0564">Palmitate</keyword>
<reference evidence="16" key="3">
    <citation type="submission" date="2025-09" db="UniProtKB">
        <authorList>
            <consortium name="Ensembl"/>
        </authorList>
    </citation>
    <scope>IDENTIFICATION</scope>
</reference>
<dbReference type="Gene3D" id="1.10.287.210">
    <property type="match status" value="1"/>
</dbReference>
<evidence type="ECO:0000256" key="13">
    <source>
        <dbReference type="ARBA" id="ARBA00023288"/>
    </source>
</evidence>
<keyword evidence="13" id="KW-0449">Lipoprotein</keyword>
<keyword evidence="9 14" id="KW-0472">Membrane</keyword>
<comment type="subcellular location">
    <subcellularLocation>
        <location evidence="1">Host cell membrane</location>
        <topology evidence="1">Single-pass type I membrane protein</topology>
    </subcellularLocation>
    <subcellularLocation>
        <location evidence="2">Host endomembrane system</location>
        <topology evidence="2">Peripheral membrane protein</topology>
    </subcellularLocation>
    <subcellularLocation>
        <location evidence="3">Virion membrane</location>
        <topology evidence="3">Single-pass type I membrane protein</topology>
    </subcellularLocation>
</comment>
<reference evidence="16 17" key="1">
    <citation type="submission" date="2020-05" db="EMBL/GenBank/DDBJ databases">
        <title>Electrophorus electricus (electric eel) genome, fEleEle1, primary haplotype.</title>
        <authorList>
            <person name="Myers G."/>
            <person name="Meyer A."/>
            <person name="Fedrigo O."/>
            <person name="Formenti G."/>
            <person name="Rhie A."/>
            <person name="Tracey A."/>
            <person name="Sims Y."/>
            <person name="Jarvis E.D."/>
        </authorList>
    </citation>
    <scope>NUCLEOTIDE SEQUENCE [LARGE SCALE GENOMIC DNA]</scope>
</reference>
<evidence type="ECO:0000256" key="12">
    <source>
        <dbReference type="ARBA" id="ARBA00023180"/>
    </source>
</evidence>
<dbReference type="AlphaFoldDB" id="A0AAY5ER42"/>
<dbReference type="PANTHER" id="PTHR10424:SF81">
    <property type="entry name" value="ERVV2 PROTEIN"/>
    <property type="match status" value="1"/>
</dbReference>
<evidence type="ECO:0000313" key="17">
    <source>
        <dbReference type="Proteomes" id="UP000314983"/>
    </source>
</evidence>
<evidence type="ECO:0000256" key="10">
    <source>
        <dbReference type="ARBA" id="ARBA00023139"/>
    </source>
</evidence>